<accession>I4D3D7</accession>
<protein>
    <recommendedName>
        <fullName evidence="3">MazG nucleotide pyrophosphohydrolase family protein</fullName>
    </recommendedName>
</protein>
<dbReference type="OrthoDB" id="2989645at2"/>
<dbReference type="AlphaFoldDB" id="I4D3D7"/>
<reference evidence="1 2" key="1">
    <citation type="journal article" date="2012" name="J. Bacteriol.">
        <title>Complete genome sequences of Desulfosporosinus orientis DSM765T, Desulfosporosinus youngiae DSM17734T, Desulfosporosinus meridiei DSM13257T, and Desulfosporosinus acidiphilus DSM22704T.</title>
        <authorList>
            <person name="Pester M."/>
            <person name="Brambilla E."/>
            <person name="Alazard D."/>
            <person name="Rattei T."/>
            <person name="Weinmaier T."/>
            <person name="Han J."/>
            <person name="Lucas S."/>
            <person name="Lapidus A."/>
            <person name="Cheng J.F."/>
            <person name="Goodwin L."/>
            <person name="Pitluck S."/>
            <person name="Peters L."/>
            <person name="Ovchinnikova G."/>
            <person name="Teshima H."/>
            <person name="Detter J.C."/>
            <person name="Han C.S."/>
            <person name="Tapia R."/>
            <person name="Land M.L."/>
            <person name="Hauser L."/>
            <person name="Kyrpides N.C."/>
            <person name="Ivanova N.N."/>
            <person name="Pagani I."/>
            <person name="Huntmann M."/>
            <person name="Wei C.L."/>
            <person name="Davenport K.W."/>
            <person name="Daligault H."/>
            <person name="Chain P.S."/>
            <person name="Chen A."/>
            <person name="Mavromatis K."/>
            <person name="Markowitz V."/>
            <person name="Szeto E."/>
            <person name="Mikhailova N."/>
            <person name="Pati A."/>
            <person name="Wagner M."/>
            <person name="Woyke T."/>
            <person name="Ollivier B."/>
            <person name="Klenk H.P."/>
            <person name="Spring S."/>
            <person name="Loy A."/>
        </authorList>
    </citation>
    <scope>NUCLEOTIDE SEQUENCE [LARGE SCALE GENOMIC DNA]</scope>
    <source>
        <strain evidence="2">DSM 22704 / JCM 16185 / SJ4</strain>
    </source>
</reference>
<evidence type="ECO:0008006" key="3">
    <source>
        <dbReference type="Google" id="ProtNLM"/>
    </source>
</evidence>
<sequence length="126" mass="14706">MRIRSNNVRAAFIFEELERANQIYGTSFHSPHEGYAVMLEEMDELFEEIKKKNPDKDKLMEEAVQIGAMAIKFIQSLEHWPWLDLKMSAHELKCLQCRYAVLTADKLAELESDPCLSCNKLCQWKP</sequence>
<dbReference type="Proteomes" id="UP000002892">
    <property type="component" value="Chromosome"/>
</dbReference>
<dbReference type="HOGENOM" id="CLU_1977900_0_0_9"/>
<dbReference type="EMBL" id="CP003639">
    <property type="protein sequence ID" value="AFM40311.1"/>
    <property type="molecule type" value="Genomic_DNA"/>
</dbReference>
<dbReference type="KEGG" id="dai:Desaci_1285"/>
<dbReference type="RefSeq" id="WP_014826318.1">
    <property type="nucleotide sequence ID" value="NC_018068.1"/>
</dbReference>
<name>I4D3D7_DESAJ</name>
<organism evidence="1 2">
    <name type="scientific">Desulfosporosinus acidiphilus (strain DSM 22704 / JCM 16185 / SJ4)</name>
    <dbReference type="NCBI Taxonomy" id="646529"/>
    <lineage>
        <taxon>Bacteria</taxon>
        <taxon>Bacillati</taxon>
        <taxon>Bacillota</taxon>
        <taxon>Clostridia</taxon>
        <taxon>Eubacteriales</taxon>
        <taxon>Desulfitobacteriaceae</taxon>
        <taxon>Desulfosporosinus</taxon>
    </lineage>
</organism>
<keyword evidence="2" id="KW-1185">Reference proteome</keyword>
<proteinExistence type="predicted"/>
<evidence type="ECO:0000313" key="2">
    <source>
        <dbReference type="Proteomes" id="UP000002892"/>
    </source>
</evidence>
<evidence type="ECO:0000313" key="1">
    <source>
        <dbReference type="EMBL" id="AFM40311.1"/>
    </source>
</evidence>
<gene>
    <name evidence="1" type="ordered locus">Desaci_1285</name>
</gene>